<organism evidence="14 15">
    <name type="scientific">Microbacterium resistens</name>
    <dbReference type="NCBI Taxonomy" id="156977"/>
    <lineage>
        <taxon>Bacteria</taxon>
        <taxon>Bacillati</taxon>
        <taxon>Actinomycetota</taxon>
        <taxon>Actinomycetes</taxon>
        <taxon>Micrococcales</taxon>
        <taxon>Microbacteriaceae</taxon>
        <taxon>Microbacterium</taxon>
    </lineage>
</organism>
<keyword evidence="3 9" id="KW-0963">Cytoplasm</keyword>
<dbReference type="InterPro" id="IPR045086">
    <property type="entry name" value="OBG_GTPase"/>
</dbReference>
<comment type="subunit">
    <text evidence="9">Monomer.</text>
</comment>
<dbReference type="InterPro" id="IPR006169">
    <property type="entry name" value="GTP1_OBG_dom"/>
</dbReference>
<dbReference type="InterPro" id="IPR036726">
    <property type="entry name" value="GTP1_OBG_dom_sf"/>
</dbReference>
<evidence type="ECO:0000313" key="14">
    <source>
        <dbReference type="EMBL" id="MDR6868396.1"/>
    </source>
</evidence>
<sequence>MVAFIDTVTLHLRAGKGGNGCVSVHREKFKPLGGPDGGNGGDGGDIVLLADPQVTTLLSYHHSPHRSGGNGGFGMGDLRAGAAGEELVLPVPLGTVVKSPEGEVIIDMIIPGERFVVAPGGRGGLGNAALATTKRKAPGFALLGTPGYEGDVVLELKTVADVALVGYPSAGKSSLIAAISAAKPKIADYPFTTLHPNLGVVQAGDIRYTVADVPGLIEGASEGRGLGLEFLRHVERCSALLHVLDCATLESGRDPLSDLEVILAELAAYEVPEGQLPLLERPQIVALNKVDVPEARDLAELVRPDLEARGFRVFEISAASHEGLRPLTFALGEIVEQHRAAQAVETPPERVVIRPRGSVRDFEIRVEGGTYGNVYRILGEKPVRWVQQTDFQNEEAVGYLADRLERLGVEDELFRVGATAGSTVVIGAGDSVVFDWEPSMTSAAELITSPRGLDSRFDPNSRRTTSQRREKYYERMDAKAAARAELDAERRATKDSELPGEDG</sequence>
<dbReference type="Pfam" id="PF01926">
    <property type="entry name" value="MMR_HSR1"/>
    <property type="match status" value="1"/>
</dbReference>
<comment type="caution">
    <text evidence="14">The sequence shown here is derived from an EMBL/GenBank/DDBJ whole genome shotgun (WGS) entry which is preliminary data.</text>
</comment>
<comment type="subcellular location">
    <subcellularLocation>
        <location evidence="9">Cytoplasm</location>
    </subcellularLocation>
</comment>
<dbReference type="Pfam" id="PF09269">
    <property type="entry name" value="DUF1967"/>
    <property type="match status" value="1"/>
</dbReference>
<dbReference type="InterPro" id="IPR036346">
    <property type="entry name" value="GTP-bd_prot_GTP1/OBG_C_sf"/>
</dbReference>
<dbReference type="InterPro" id="IPR006073">
    <property type="entry name" value="GTP-bd"/>
</dbReference>
<keyword evidence="7 9" id="KW-0460">Magnesium</keyword>
<evidence type="ECO:0000259" key="11">
    <source>
        <dbReference type="PROSITE" id="PS51710"/>
    </source>
</evidence>
<dbReference type="RefSeq" id="WP_310022167.1">
    <property type="nucleotide sequence ID" value="NZ_JAVDUM010000014.1"/>
</dbReference>
<dbReference type="NCBIfam" id="TIGR03595">
    <property type="entry name" value="Obg_CgtA_exten"/>
    <property type="match status" value="1"/>
</dbReference>
<dbReference type="NCBIfam" id="NF008955">
    <property type="entry name" value="PRK12297.1"/>
    <property type="match status" value="1"/>
</dbReference>
<dbReference type="Proteomes" id="UP001259347">
    <property type="component" value="Unassembled WGS sequence"/>
</dbReference>
<reference evidence="14 15" key="1">
    <citation type="submission" date="2023-07" db="EMBL/GenBank/DDBJ databases">
        <title>Sorghum-associated microbial communities from plants grown in Nebraska, USA.</title>
        <authorList>
            <person name="Schachtman D."/>
        </authorList>
    </citation>
    <scope>NUCLEOTIDE SEQUENCE [LARGE SCALE GENOMIC DNA]</scope>
    <source>
        <strain evidence="14 15">2980</strain>
    </source>
</reference>
<feature type="binding site" evidence="9">
    <location>
        <begin position="191"/>
        <end position="195"/>
    </location>
    <ligand>
        <name>GTP</name>
        <dbReference type="ChEBI" id="CHEBI:37565"/>
    </ligand>
</feature>
<feature type="region of interest" description="Disordered" evidence="10">
    <location>
        <begin position="451"/>
        <end position="503"/>
    </location>
</feature>
<dbReference type="InterPro" id="IPR014100">
    <property type="entry name" value="GTP-bd_Obg/CgtA"/>
</dbReference>
<dbReference type="PROSITE" id="PS51710">
    <property type="entry name" value="G_OBG"/>
    <property type="match status" value="1"/>
</dbReference>
<comment type="cofactor">
    <cofactor evidence="1 9">
        <name>Mg(2+)</name>
        <dbReference type="ChEBI" id="CHEBI:18420"/>
    </cofactor>
</comment>
<comment type="similarity">
    <text evidence="2 9">Belongs to the TRAFAC class OBG-HflX-like GTPase superfamily. OBG GTPase family.</text>
</comment>
<comment type="function">
    <text evidence="9">An essential GTPase which binds GTP, GDP and possibly (p)ppGpp with moderate affinity, with high nucleotide exchange rates and a fairly low GTP hydrolysis rate. Plays a role in control of the cell cycle, stress response, ribosome biogenesis and in those bacteria that undergo differentiation, in morphogenesis control.</text>
</comment>
<dbReference type="SUPFAM" id="SSF52540">
    <property type="entry name" value="P-loop containing nucleoside triphosphate hydrolases"/>
    <property type="match status" value="1"/>
</dbReference>
<keyword evidence="6 9" id="KW-0378">Hydrolase</keyword>
<dbReference type="PANTHER" id="PTHR11702:SF31">
    <property type="entry name" value="MITOCHONDRIAL RIBOSOME-ASSOCIATED GTPASE 2"/>
    <property type="match status" value="1"/>
</dbReference>
<feature type="binding site" evidence="9">
    <location>
        <begin position="317"/>
        <end position="319"/>
    </location>
    <ligand>
        <name>GTP</name>
        <dbReference type="ChEBI" id="CHEBI:37565"/>
    </ligand>
</feature>
<evidence type="ECO:0000256" key="3">
    <source>
        <dbReference type="ARBA" id="ARBA00022490"/>
    </source>
</evidence>
<protein>
    <recommendedName>
        <fullName evidence="9">GTPase Obg</fullName>
        <ecNumber evidence="9">3.6.5.-</ecNumber>
    </recommendedName>
    <alternativeName>
        <fullName evidence="9">GTP-binding protein Obg</fullName>
    </alternativeName>
</protein>
<dbReference type="GO" id="GO:0016787">
    <property type="term" value="F:hydrolase activity"/>
    <property type="evidence" value="ECO:0007669"/>
    <property type="project" value="UniProtKB-KW"/>
</dbReference>
<dbReference type="PRINTS" id="PR00326">
    <property type="entry name" value="GTP1OBG"/>
</dbReference>
<feature type="binding site" evidence="9">
    <location>
        <position position="173"/>
    </location>
    <ligand>
        <name>Mg(2+)</name>
        <dbReference type="ChEBI" id="CHEBI:18420"/>
    </ligand>
</feature>
<dbReference type="PROSITE" id="PS51883">
    <property type="entry name" value="OBG"/>
    <property type="match status" value="1"/>
</dbReference>
<feature type="domain" description="OCT" evidence="12">
    <location>
        <begin position="354"/>
        <end position="438"/>
    </location>
</feature>
<dbReference type="InterPro" id="IPR006074">
    <property type="entry name" value="GTP1-OBG_CS"/>
</dbReference>
<dbReference type="CDD" id="cd01898">
    <property type="entry name" value="Obg"/>
    <property type="match status" value="1"/>
</dbReference>
<keyword evidence="5 9" id="KW-0547">Nucleotide-binding</keyword>
<keyword evidence="15" id="KW-1185">Reference proteome</keyword>
<dbReference type="InterPro" id="IPR027417">
    <property type="entry name" value="P-loop_NTPase"/>
</dbReference>
<evidence type="ECO:0000256" key="8">
    <source>
        <dbReference type="ARBA" id="ARBA00023134"/>
    </source>
</evidence>
<dbReference type="Pfam" id="PF01018">
    <property type="entry name" value="GTP1_OBG"/>
    <property type="match status" value="1"/>
</dbReference>
<dbReference type="NCBIfam" id="NF008954">
    <property type="entry name" value="PRK12296.1"/>
    <property type="match status" value="1"/>
</dbReference>
<dbReference type="SUPFAM" id="SSF82051">
    <property type="entry name" value="Obg GTP-binding protein N-terminal domain"/>
    <property type="match status" value="1"/>
</dbReference>
<evidence type="ECO:0000256" key="6">
    <source>
        <dbReference type="ARBA" id="ARBA00022801"/>
    </source>
</evidence>
<dbReference type="HAMAP" id="MF_01454">
    <property type="entry name" value="GTPase_Obg"/>
    <property type="match status" value="1"/>
</dbReference>
<dbReference type="NCBIfam" id="TIGR02729">
    <property type="entry name" value="Obg_CgtA"/>
    <property type="match status" value="1"/>
</dbReference>
<feature type="binding site" evidence="9">
    <location>
        <position position="193"/>
    </location>
    <ligand>
        <name>Mg(2+)</name>
        <dbReference type="ChEBI" id="CHEBI:18420"/>
    </ligand>
</feature>
<keyword evidence="8 9" id="KW-0342">GTP-binding</keyword>
<evidence type="ECO:0000256" key="1">
    <source>
        <dbReference type="ARBA" id="ARBA00001946"/>
    </source>
</evidence>
<name>A0ABU1SFN6_9MICO</name>
<dbReference type="EMBL" id="JAVDUM010000014">
    <property type="protein sequence ID" value="MDR6868396.1"/>
    <property type="molecule type" value="Genomic_DNA"/>
</dbReference>
<dbReference type="Gene3D" id="2.70.210.12">
    <property type="entry name" value="GTP1/OBG domain"/>
    <property type="match status" value="1"/>
</dbReference>
<gene>
    <name evidence="9" type="primary">obg</name>
    <name evidence="14" type="ORF">J2Y69_003012</name>
</gene>
<evidence type="ECO:0000259" key="13">
    <source>
        <dbReference type="PROSITE" id="PS51883"/>
    </source>
</evidence>
<evidence type="ECO:0000256" key="2">
    <source>
        <dbReference type="ARBA" id="ARBA00007699"/>
    </source>
</evidence>
<accession>A0ABU1SFN6</accession>
<keyword evidence="4 9" id="KW-0479">Metal-binding</keyword>
<evidence type="ECO:0000256" key="4">
    <source>
        <dbReference type="ARBA" id="ARBA00022723"/>
    </source>
</evidence>
<dbReference type="SUPFAM" id="SSF102741">
    <property type="entry name" value="Obg GTP-binding protein C-terminal domain"/>
    <property type="match status" value="1"/>
</dbReference>
<dbReference type="EC" id="3.6.5.-" evidence="9"/>
<dbReference type="NCBIfam" id="NF008956">
    <property type="entry name" value="PRK12299.1"/>
    <property type="match status" value="1"/>
</dbReference>
<evidence type="ECO:0000256" key="7">
    <source>
        <dbReference type="ARBA" id="ARBA00022842"/>
    </source>
</evidence>
<proteinExistence type="inferred from homology"/>
<feature type="binding site" evidence="9">
    <location>
        <begin position="166"/>
        <end position="173"/>
    </location>
    <ligand>
        <name>GTP</name>
        <dbReference type="ChEBI" id="CHEBI:37565"/>
    </ligand>
</feature>
<dbReference type="PROSITE" id="PS51881">
    <property type="entry name" value="OCT"/>
    <property type="match status" value="1"/>
</dbReference>
<evidence type="ECO:0000256" key="9">
    <source>
        <dbReference type="HAMAP-Rule" id="MF_01454"/>
    </source>
</evidence>
<feature type="compositionally biased region" description="Basic and acidic residues" evidence="10">
    <location>
        <begin position="453"/>
        <end position="497"/>
    </location>
</feature>
<feature type="domain" description="OBG-type G" evidence="11">
    <location>
        <begin position="160"/>
        <end position="336"/>
    </location>
</feature>
<dbReference type="Gene3D" id="3.30.300.350">
    <property type="entry name" value="GTP-binding protein OBG, C-terminal domain"/>
    <property type="match status" value="1"/>
</dbReference>
<evidence type="ECO:0000256" key="5">
    <source>
        <dbReference type="ARBA" id="ARBA00022741"/>
    </source>
</evidence>
<dbReference type="PANTHER" id="PTHR11702">
    <property type="entry name" value="DEVELOPMENTALLY REGULATED GTP-BINDING PROTEIN-RELATED"/>
    <property type="match status" value="1"/>
</dbReference>
<feature type="domain" description="Obg" evidence="13">
    <location>
        <begin position="2"/>
        <end position="159"/>
    </location>
</feature>
<feature type="binding site" evidence="9">
    <location>
        <begin position="288"/>
        <end position="291"/>
    </location>
    <ligand>
        <name>GTP</name>
        <dbReference type="ChEBI" id="CHEBI:37565"/>
    </ligand>
</feature>
<feature type="binding site" evidence="9">
    <location>
        <begin position="212"/>
        <end position="215"/>
    </location>
    <ligand>
        <name>GTP</name>
        <dbReference type="ChEBI" id="CHEBI:37565"/>
    </ligand>
</feature>
<evidence type="ECO:0000256" key="10">
    <source>
        <dbReference type="SAM" id="MobiDB-lite"/>
    </source>
</evidence>
<dbReference type="InterPro" id="IPR031167">
    <property type="entry name" value="G_OBG"/>
</dbReference>
<dbReference type="Gene3D" id="3.40.50.300">
    <property type="entry name" value="P-loop containing nucleotide triphosphate hydrolases"/>
    <property type="match status" value="1"/>
</dbReference>
<dbReference type="InterPro" id="IPR015349">
    <property type="entry name" value="OCT_dom"/>
</dbReference>
<evidence type="ECO:0000313" key="15">
    <source>
        <dbReference type="Proteomes" id="UP001259347"/>
    </source>
</evidence>
<evidence type="ECO:0000259" key="12">
    <source>
        <dbReference type="PROSITE" id="PS51881"/>
    </source>
</evidence>
<dbReference type="PROSITE" id="PS00905">
    <property type="entry name" value="GTP1_OBG"/>
    <property type="match status" value="1"/>
</dbReference>